<evidence type="ECO:0000313" key="1">
    <source>
        <dbReference type="EMBL" id="JAD70938.1"/>
    </source>
</evidence>
<sequence>MLLQHERCPGNQVGALPRARVIHHVQH</sequence>
<protein>
    <submittedName>
        <fullName evidence="1">Uncharacterized protein</fullName>
    </submittedName>
</protein>
<organism evidence="1">
    <name type="scientific">Arundo donax</name>
    <name type="common">Giant reed</name>
    <name type="synonym">Donax arundinaceus</name>
    <dbReference type="NCBI Taxonomy" id="35708"/>
    <lineage>
        <taxon>Eukaryota</taxon>
        <taxon>Viridiplantae</taxon>
        <taxon>Streptophyta</taxon>
        <taxon>Embryophyta</taxon>
        <taxon>Tracheophyta</taxon>
        <taxon>Spermatophyta</taxon>
        <taxon>Magnoliopsida</taxon>
        <taxon>Liliopsida</taxon>
        <taxon>Poales</taxon>
        <taxon>Poaceae</taxon>
        <taxon>PACMAD clade</taxon>
        <taxon>Arundinoideae</taxon>
        <taxon>Arundineae</taxon>
        <taxon>Arundo</taxon>
    </lineage>
</organism>
<accession>A0A0A9C901</accession>
<reference evidence="1" key="2">
    <citation type="journal article" date="2015" name="Data Brief">
        <title>Shoot transcriptome of the giant reed, Arundo donax.</title>
        <authorList>
            <person name="Barrero R.A."/>
            <person name="Guerrero F.D."/>
            <person name="Moolhuijzen P."/>
            <person name="Goolsby J.A."/>
            <person name="Tidwell J."/>
            <person name="Bellgard S.E."/>
            <person name="Bellgard M.I."/>
        </authorList>
    </citation>
    <scope>NUCLEOTIDE SEQUENCE</scope>
    <source>
        <tissue evidence="1">Shoot tissue taken approximately 20 cm above the soil surface</tissue>
    </source>
</reference>
<reference evidence="1" key="1">
    <citation type="submission" date="2014-09" db="EMBL/GenBank/DDBJ databases">
        <authorList>
            <person name="Magalhaes I.L.F."/>
            <person name="Oliveira U."/>
            <person name="Santos F.R."/>
            <person name="Vidigal T.H.D.A."/>
            <person name="Brescovit A.D."/>
            <person name="Santos A.J."/>
        </authorList>
    </citation>
    <scope>NUCLEOTIDE SEQUENCE</scope>
    <source>
        <tissue evidence="1">Shoot tissue taken approximately 20 cm above the soil surface</tissue>
    </source>
</reference>
<proteinExistence type="predicted"/>
<dbReference type="EMBL" id="GBRH01226957">
    <property type="protein sequence ID" value="JAD70938.1"/>
    <property type="molecule type" value="Transcribed_RNA"/>
</dbReference>
<dbReference type="AlphaFoldDB" id="A0A0A9C901"/>
<name>A0A0A9C901_ARUDO</name>